<keyword evidence="1" id="KW-0812">Transmembrane</keyword>
<dbReference type="Proteomes" id="UP000181884">
    <property type="component" value="Unassembled WGS sequence"/>
</dbReference>
<protein>
    <recommendedName>
        <fullName evidence="4">DUF1275 domain-containing protein</fullName>
    </recommendedName>
</protein>
<gene>
    <name evidence="2" type="ORF">RU97_GL001016</name>
</gene>
<feature type="transmembrane region" description="Helical" evidence="1">
    <location>
        <begin position="12"/>
        <end position="29"/>
    </location>
</feature>
<organism evidence="2 3">
    <name type="scientific">Enterococcus canis</name>
    <dbReference type="NCBI Taxonomy" id="214095"/>
    <lineage>
        <taxon>Bacteria</taxon>
        <taxon>Bacillati</taxon>
        <taxon>Bacillota</taxon>
        <taxon>Bacilli</taxon>
        <taxon>Lactobacillales</taxon>
        <taxon>Enterococcaceae</taxon>
        <taxon>Enterococcus</taxon>
    </lineage>
</organism>
<dbReference type="PANTHER" id="PTHR37314:SF4">
    <property type="entry name" value="UPF0700 TRANSMEMBRANE PROTEIN YOAK"/>
    <property type="match status" value="1"/>
</dbReference>
<evidence type="ECO:0000313" key="3">
    <source>
        <dbReference type="Proteomes" id="UP000181884"/>
    </source>
</evidence>
<dbReference type="PANTHER" id="PTHR37314">
    <property type="entry name" value="SLR0142 PROTEIN"/>
    <property type="match status" value="1"/>
</dbReference>
<dbReference type="RefSeq" id="WP_067390091.1">
    <property type="nucleotide sequence ID" value="NZ_JXKH01000002.1"/>
</dbReference>
<reference evidence="2 3" key="1">
    <citation type="submission" date="2014-12" db="EMBL/GenBank/DDBJ databases">
        <title>Draft genome sequences of 29 type strains of Enterococci.</title>
        <authorList>
            <person name="Zhong Z."/>
            <person name="Sun Z."/>
            <person name="Liu W."/>
            <person name="Zhang W."/>
            <person name="Zhang H."/>
        </authorList>
    </citation>
    <scope>NUCLEOTIDE SEQUENCE [LARGE SCALE GENOMIC DNA]</scope>
    <source>
        <strain evidence="2 3">DSM 17029</strain>
    </source>
</reference>
<dbReference type="AlphaFoldDB" id="A0A1L8RIB7"/>
<dbReference type="InterPro" id="IPR010699">
    <property type="entry name" value="DUF1275"/>
</dbReference>
<evidence type="ECO:0000256" key="1">
    <source>
        <dbReference type="SAM" id="Phobius"/>
    </source>
</evidence>
<keyword evidence="1" id="KW-0472">Membrane</keyword>
<keyword evidence="1" id="KW-1133">Transmembrane helix</keyword>
<dbReference type="Pfam" id="PF06912">
    <property type="entry name" value="DUF1275"/>
    <property type="match status" value="1"/>
</dbReference>
<feature type="transmembrane region" description="Helical" evidence="1">
    <location>
        <begin position="98"/>
        <end position="127"/>
    </location>
</feature>
<name>A0A1L8RIB7_9ENTE</name>
<proteinExistence type="predicted"/>
<dbReference type="EMBL" id="JXKH01000002">
    <property type="protein sequence ID" value="OJG19445.1"/>
    <property type="molecule type" value="Genomic_DNA"/>
</dbReference>
<accession>A0A1L8RIB7</accession>
<dbReference type="STRING" id="214095.RU97_GL001016"/>
<keyword evidence="3" id="KW-1185">Reference proteome</keyword>
<feature type="transmembrane region" description="Helical" evidence="1">
    <location>
        <begin position="58"/>
        <end position="78"/>
    </location>
</feature>
<comment type="caution">
    <text evidence="2">The sequence shown here is derived from an EMBL/GenBank/DDBJ whole genome shotgun (WGS) entry which is preliminary data.</text>
</comment>
<evidence type="ECO:0008006" key="4">
    <source>
        <dbReference type="Google" id="ProtNLM"/>
    </source>
</evidence>
<evidence type="ECO:0000313" key="2">
    <source>
        <dbReference type="EMBL" id="OJG19445.1"/>
    </source>
</evidence>
<feature type="transmembrane region" description="Helical" evidence="1">
    <location>
        <begin position="175"/>
        <end position="193"/>
    </location>
</feature>
<feature type="transmembrane region" description="Helical" evidence="1">
    <location>
        <begin position="199"/>
        <end position="216"/>
    </location>
</feature>
<sequence>MKDYPIHERLHIGMLLAMAAGGFDAYTYLQHGEVFAGLQTGNLILLGIHIAKGDLSIIVRYLVPILSFLLGTIIVRFVQQRFEKSDTRRNRQVSILLWEMLLVLIVTVAAAHIPNMASSALVSLVAAAQLQEFRKLKGGPFTSLMMTGNLRTLGESYLDAVTEHSAKAREKGNDTLAIIVSFVVGAALMGLMVAWLTNAAIVLTLVPLGITTYLISTNKAK</sequence>